<protein>
    <submittedName>
        <fullName evidence="6">Membrane protein</fullName>
    </submittedName>
</protein>
<dbReference type="FunFam" id="2.70.70.10:FF:000006">
    <property type="entry name" value="M23 family peptidase"/>
    <property type="match status" value="1"/>
</dbReference>
<dbReference type="CDD" id="cd12797">
    <property type="entry name" value="M23_peptidase"/>
    <property type="match status" value="1"/>
</dbReference>
<dbReference type="Gene3D" id="6.10.250.3150">
    <property type="match status" value="1"/>
</dbReference>
<feature type="domain" description="M23ase beta-sheet core" evidence="4">
    <location>
        <begin position="273"/>
        <end position="368"/>
    </location>
</feature>
<keyword evidence="7" id="KW-1185">Reference proteome</keyword>
<dbReference type="SUPFAM" id="SSF51261">
    <property type="entry name" value="Duplicated hybrid motif"/>
    <property type="match status" value="1"/>
</dbReference>
<dbReference type="GO" id="GO:0004222">
    <property type="term" value="F:metalloendopeptidase activity"/>
    <property type="evidence" value="ECO:0007669"/>
    <property type="project" value="TreeGrafter"/>
</dbReference>
<evidence type="ECO:0000313" key="6">
    <source>
        <dbReference type="EMBL" id="GAE90057.1"/>
    </source>
</evidence>
<gene>
    <name evidence="6" type="ORF">JCM21531_3638</name>
</gene>
<keyword evidence="2" id="KW-0175">Coiled coil</keyword>
<evidence type="ECO:0000259" key="4">
    <source>
        <dbReference type="Pfam" id="PF01551"/>
    </source>
</evidence>
<dbReference type="AlphaFoldDB" id="W4VA42"/>
<dbReference type="InterPro" id="IPR016047">
    <property type="entry name" value="M23ase_b-sheet_dom"/>
</dbReference>
<organism evidence="6 7">
    <name type="scientific">Acetivibrio straminisolvens JCM 21531</name>
    <dbReference type="NCBI Taxonomy" id="1294263"/>
    <lineage>
        <taxon>Bacteria</taxon>
        <taxon>Bacillati</taxon>
        <taxon>Bacillota</taxon>
        <taxon>Clostridia</taxon>
        <taxon>Eubacteriales</taxon>
        <taxon>Oscillospiraceae</taxon>
        <taxon>Acetivibrio</taxon>
    </lineage>
</organism>
<accession>W4VA42</accession>
<feature type="coiled-coil region" evidence="2">
    <location>
        <begin position="190"/>
        <end position="224"/>
    </location>
</feature>
<dbReference type="RefSeq" id="WP_038290594.1">
    <property type="nucleotide sequence ID" value="NZ_BAVR01000054.1"/>
</dbReference>
<dbReference type="InterPro" id="IPR057309">
    <property type="entry name" value="PcsB_CC"/>
</dbReference>
<dbReference type="InterPro" id="IPR011055">
    <property type="entry name" value="Dup_hybrid_motif"/>
</dbReference>
<evidence type="ECO:0000256" key="1">
    <source>
        <dbReference type="ARBA" id="ARBA00022729"/>
    </source>
</evidence>
<dbReference type="Pfam" id="PF01551">
    <property type="entry name" value="Peptidase_M23"/>
    <property type="match status" value="1"/>
</dbReference>
<feature type="signal peptide" evidence="3">
    <location>
        <begin position="1"/>
        <end position="23"/>
    </location>
</feature>
<dbReference type="Pfam" id="PF24568">
    <property type="entry name" value="CC_PcsB"/>
    <property type="match status" value="1"/>
</dbReference>
<dbReference type="PANTHER" id="PTHR21666">
    <property type="entry name" value="PEPTIDASE-RELATED"/>
    <property type="match status" value="1"/>
</dbReference>
<dbReference type="EMBL" id="BAVR01000054">
    <property type="protein sequence ID" value="GAE90057.1"/>
    <property type="molecule type" value="Genomic_DNA"/>
</dbReference>
<proteinExistence type="predicted"/>
<evidence type="ECO:0000313" key="7">
    <source>
        <dbReference type="Proteomes" id="UP000019109"/>
    </source>
</evidence>
<dbReference type="InterPro" id="IPR050570">
    <property type="entry name" value="Cell_wall_metabolism_enzyme"/>
</dbReference>
<dbReference type="Proteomes" id="UP000019109">
    <property type="component" value="Unassembled WGS sequence"/>
</dbReference>
<evidence type="ECO:0000256" key="2">
    <source>
        <dbReference type="SAM" id="Coils"/>
    </source>
</evidence>
<keyword evidence="1 3" id="KW-0732">Signal</keyword>
<dbReference type="STRING" id="1294263.JCM21531_3638"/>
<dbReference type="OrthoDB" id="9809488at2"/>
<sequence length="373" mass="42433">MKRLCIIALITALTAALIFPVMADNNSFKDKINEIDNKLNDISEQKREINKEKDELEREKKELIDAENAVNAEYQGLISELEAIDREIEGYEKSLEDTEKRYSNQLKAFEERLITMYKNSYVSYLDVLADSENLINFFERLQLISSVAKKDKEIVKEVQDIKRDLTYKKQLVQYVKNVKQTELVKKKNSIDSLIATRNGLEKRIKERNEEIKRLEEQEDKLIQQSYEVANQIRRSTGGIKEYAGGTMVWPVPSSKKIDSRFGMRLHPVFKKYKMHTGVDIDASYGASIVAANNGIVISAGWQDGYGYTVIVDHGGGITTLYAHCSKLLVKKGEKVRKGQTIAQAGNTGTATGTHLHFEVRIDGNVTNPLEYIK</sequence>
<evidence type="ECO:0000259" key="5">
    <source>
        <dbReference type="Pfam" id="PF24568"/>
    </source>
</evidence>
<dbReference type="PANTHER" id="PTHR21666:SF270">
    <property type="entry name" value="MUREIN HYDROLASE ACTIVATOR ENVC"/>
    <property type="match status" value="1"/>
</dbReference>
<evidence type="ECO:0000256" key="3">
    <source>
        <dbReference type="SAM" id="SignalP"/>
    </source>
</evidence>
<comment type="caution">
    <text evidence="6">The sequence shown here is derived from an EMBL/GenBank/DDBJ whole genome shotgun (WGS) entry which is preliminary data.</text>
</comment>
<feature type="domain" description="Peptidoglycan hydrolase PcsB coiled-coil" evidence="5">
    <location>
        <begin position="96"/>
        <end position="165"/>
    </location>
</feature>
<feature type="chain" id="PRO_5004850733" evidence="3">
    <location>
        <begin position="24"/>
        <end position="373"/>
    </location>
</feature>
<feature type="coiled-coil region" evidence="2">
    <location>
        <begin position="25"/>
        <end position="112"/>
    </location>
</feature>
<name>W4VA42_9FIRM</name>
<reference evidence="6" key="1">
    <citation type="journal article" date="2014" name="Genome Announc.">
        <title>Draft Genome Sequence of Clostridium straminisolvens Strain JCM 21531T, Isolated from a Cellulose-Degrading Bacterial Community.</title>
        <authorList>
            <person name="Yuki M."/>
            <person name="Oshima K."/>
            <person name="Suda W."/>
            <person name="Sakamoto M."/>
            <person name="Kitamura K."/>
            <person name="Iida T."/>
            <person name="Hattori M."/>
            <person name="Ohkuma M."/>
        </authorList>
    </citation>
    <scope>NUCLEOTIDE SEQUENCE [LARGE SCALE GENOMIC DNA]</scope>
    <source>
        <strain evidence="6">JCM 21531</strain>
    </source>
</reference>
<dbReference type="Gene3D" id="2.70.70.10">
    <property type="entry name" value="Glucose Permease (Domain IIA)"/>
    <property type="match status" value="1"/>
</dbReference>